<protein>
    <submittedName>
        <fullName evidence="1">Uncharacterized protein</fullName>
    </submittedName>
</protein>
<evidence type="ECO:0000313" key="1">
    <source>
        <dbReference type="EMBL" id="CAD7625401.1"/>
    </source>
</evidence>
<proteinExistence type="predicted"/>
<evidence type="ECO:0000313" key="2">
    <source>
        <dbReference type="Proteomes" id="UP000759131"/>
    </source>
</evidence>
<gene>
    <name evidence="1" type="ORF">OSB1V03_LOCUS5836</name>
</gene>
<organism evidence="1">
    <name type="scientific">Medioppia subpectinata</name>
    <dbReference type="NCBI Taxonomy" id="1979941"/>
    <lineage>
        <taxon>Eukaryota</taxon>
        <taxon>Metazoa</taxon>
        <taxon>Ecdysozoa</taxon>
        <taxon>Arthropoda</taxon>
        <taxon>Chelicerata</taxon>
        <taxon>Arachnida</taxon>
        <taxon>Acari</taxon>
        <taxon>Acariformes</taxon>
        <taxon>Sarcoptiformes</taxon>
        <taxon>Oribatida</taxon>
        <taxon>Brachypylina</taxon>
        <taxon>Oppioidea</taxon>
        <taxon>Oppiidae</taxon>
        <taxon>Medioppia</taxon>
    </lineage>
</organism>
<dbReference type="AlphaFoldDB" id="A0A7R9PYE6"/>
<reference evidence="1" key="1">
    <citation type="submission" date="2020-11" db="EMBL/GenBank/DDBJ databases">
        <authorList>
            <person name="Tran Van P."/>
        </authorList>
    </citation>
    <scope>NUCLEOTIDE SEQUENCE</scope>
</reference>
<sequence length="77" mass="8540">MESISAYMFSPTLTTLAVIYQTDYDSISITKTVKSFANLLGSLHMNNVVYKPSRLTLPSARSMGFNMKSQPKSMAIL</sequence>
<dbReference type="EMBL" id="CAJPIZ010003035">
    <property type="protein sequence ID" value="CAG2105831.1"/>
    <property type="molecule type" value="Genomic_DNA"/>
</dbReference>
<dbReference type="Proteomes" id="UP000759131">
    <property type="component" value="Unassembled WGS sequence"/>
</dbReference>
<name>A0A7R9PYE6_9ACAR</name>
<dbReference type="EMBL" id="OC857610">
    <property type="protein sequence ID" value="CAD7625401.1"/>
    <property type="molecule type" value="Genomic_DNA"/>
</dbReference>
<accession>A0A7R9PYE6</accession>
<keyword evidence="2" id="KW-1185">Reference proteome</keyword>